<organism evidence="1 2">
    <name type="scientific">Clitoria ternatea</name>
    <name type="common">Butterfly pea</name>
    <dbReference type="NCBI Taxonomy" id="43366"/>
    <lineage>
        <taxon>Eukaryota</taxon>
        <taxon>Viridiplantae</taxon>
        <taxon>Streptophyta</taxon>
        <taxon>Embryophyta</taxon>
        <taxon>Tracheophyta</taxon>
        <taxon>Spermatophyta</taxon>
        <taxon>Magnoliopsida</taxon>
        <taxon>eudicotyledons</taxon>
        <taxon>Gunneridae</taxon>
        <taxon>Pentapetalae</taxon>
        <taxon>rosids</taxon>
        <taxon>fabids</taxon>
        <taxon>Fabales</taxon>
        <taxon>Fabaceae</taxon>
        <taxon>Papilionoideae</taxon>
        <taxon>50 kb inversion clade</taxon>
        <taxon>NPAAA clade</taxon>
        <taxon>indigoferoid/millettioid clade</taxon>
        <taxon>Phaseoleae</taxon>
        <taxon>Clitoria</taxon>
    </lineage>
</organism>
<accession>A0AAN9K3N2</accession>
<keyword evidence="2" id="KW-1185">Reference proteome</keyword>
<sequence>MNNINGKKNKEPNKIVGVCSSLCLMGTKIALLDVSFCAETIMSANIFVSFHHFHFVSFFFHAHYGSYM</sequence>
<dbReference type="EMBL" id="JAYKXN010000002">
    <property type="protein sequence ID" value="KAK7309331.1"/>
    <property type="molecule type" value="Genomic_DNA"/>
</dbReference>
<dbReference type="Proteomes" id="UP001359559">
    <property type="component" value="Unassembled WGS sequence"/>
</dbReference>
<protein>
    <submittedName>
        <fullName evidence="1">Uncharacterized protein</fullName>
    </submittedName>
</protein>
<name>A0AAN9K3N2_CLITE</name>
<dbReference type="AlphaFoldDB" id="A0AAN9K3N2"/>
<evidence type="ECO:0000313" key="2">
    <source>
        <dbReference type="Proteomes" id="UP001359559"/>
    </source>
</evidence>
<evidence type="ECO:0000313" key="1">
    <source>
        <dbReference type="EMBL" id="KAK7309331.1"/>
    </source>
</evidence>
<reference evidence="1 2" key="1">
    <citation type="submission" date="2024-01" db="EMBL/GenBank/DDBJ databases">
        <title>The genomes of 5 underutilized Papilionoideae crops provide insights into root nodulation and disease resistance.</title>
        <authorList>
            <person name="Yuan L."/>
        </authorList>
    </citation>
    <scope>NUCLEOTIDE SEQUENCE [LARGE SCALE GENOMIC DNA]</scope>
    <source>
        <strain evidence="1">LY-2023</strain>
        <tissue evidence="1">Leaf</tissue>
    </source>
</reference>
<gene>
    <name evidence="1" type="ORF">RJT34_05963</name>
</gene>
<proteinExistence type="predicted"/>
<comment type="caution">
    <text evidence="1">The sequence shown here is derived from an EMBL/GenBank/DDBJ whole genome shotgun (WGS) entry which is preliminary data.</text>
</comment>